<gene>
    <name evidence="2" type="ORF">CAMP_LOCUS17482</name>
</gene>
<keyword evidence="1" id="KW-0472">Membrane</keyword>
<evidence type="ECO:0000313" key="2">
    <source>
        <dbReference type="EMBL" id="CAI5454845.1"/>
    </source>
</evidence>
<feature type="transmembrane region" description="Helical" evidence="1">
    <location>
        <begin position="44"/>
        <end position="68"/>
    </location>
</feature>
<keyword evidence="1" id="KW-0812">Transmembrane</keyword>
<proteinExistence type="predicted"/>
<reference evidence="2" key="1">
    <citation type="submission" date="2022-11" db="EMBL/GenBank/DDBJ databases">
        <authorList>
            <person name="Kikuchi T."/>
        </authorList>
    </citation>
    <scope>NUCLEOTIDE SEQUENCE</scope>
    <source>
        <strain evidence="2">PS1010</strain>
    </source>
</reference>
<dbReference type="EMBL" id="CANHGI010000006">
    <property type="protein sequence ID" value="CAI5454845.1"/>
    <property type="molecule type" value="Genomic_DNA"/>
</dbReference>
<sequence>MAETFPTIPLYILIIYLFISSIASSWLCVHFTELIAISTVQSQMWFFLSIFLTNNIFATVAAFVYWLLVERQEKIVSESEVGIQKSQSSTSVNAASINEIEPSTPKKPYNMLVSYYDNINYDFKSEEKASLI</sequence>
<accession>A0A9P1J369</accession>
<comment type="caution">
    <text evidence="2">The sequence shown here is derived from an EMBL/GenBank/DDBJ whole genome shotgun (WGS) entry which is preliminary data.</text>
</comment>
<organism evidence="2 3">
    <name type="scientific">Caenorhabditis angaria</name>
    <dbReference type="NCBI Taxonomy" id="860376"/>
    <lineage>
        <taxon>Eukaryota</taxon>
        <taxon>Metazoa</taxon>
        <taxon>Ecdysozoa</taxon>
        <taxon>Nematoda</taxon>
        <taxon>Chromadorea</taxon>
        <taxon>Rhabditida</taxon>
        <taxon>Rhabditina</taxon>
        <taxon>Rhabditomorpha</taxon>
        <taxon>Rhabditoidea</taxon>
        <taxon>Rhabditidae</taxon>
        <taxon>Peloderinae</taxon>
        <taxon>Caenorhabditis</taxon>
    </lineage>
</organism>
<evidence type="ECO:0000313" key="3">
    <source>
        <dbReference type="Proteomes" id="UP001152747"/>
    </source>
</evidence>
<dbReference type="Proteomes" id="UP001152747">
    <property type="component" value="Unassembled WGS sequence"/>
</dbReference>
<protein>
    <submittedName>
        <fullName evidence="2">Uncharacterized protein</fullName>
    </submittedName>
</protein>
<evidence type="ECO:0000256" key="1">
    <source>
        <dbReference type="SAM" id="Phobius"/>
    </source>
</evidence>
<keyword evidence="3" id="KW-1185">Reference proteome</keyword>
<dbReference type="AlphaFoldDB" id="A0A9P1J369"/>
<keyword evidence="1" id="KW-1133">Transmembrane helix</keyword>
<name>A0A9P1J369_9PELO</name>
<feature type="transmembrane region" description="Helical" evidence="1">
    <location>
        <begin position="12"/>
        <end position="32"/>
    </location>
</feature>